<comment type="function">
    <text evidence="1">Could be a virulence factor.</text>
</comment>
<dbReference type="Gene3D" id="3.30.870.10">
    <property type="entry name" value="Endonuclease Chain A"/>
    <property type="match status" value="2"/>
</dbReference>
<dbReference type="SUPFAM" id="SSF56024">
    <property type="entry name" value="Phospholipase D/nuclease"/>
    <property type="match status" value="2"/>
</dbReference>
<evidence type="ECO:0000256" key="2">
    <source>
        <dbReference type="ARBA" id="ARBA00004613"/>
    </source>
</evidence>
<dbReference type="OrthoDB" id="8828485at2"/>
<dbReference type="PROSITE" id="PS50035">
    <property type="entry name" value="PLD"/>
    <property type="match status" value="2"/>
</dbReference>
<keyword evidence="8" id="KW-1185">Reference proteome</keyword>
<dbReference type="CDD" id="cd09105">
    <property type="entry name" value="PLDc_vPLD1_2_like_2"/>
    <property type="match status" value="1"/>
</dbReference>
<dbReference type="RefSeq" id="WP_092423474.1">
    <property type="nucleotide sequence ID" value="NZ_FNCL01000004.1"/>
</dbReference>
<evidence type="ECO:0000259" key="6">
    <source>
        <dbReference type="PROSITE" id="PS50035"/>
    </source>
</evidence>
<evidence type="ECO:0000256" key="1">
    <source>
        <dbReference type="ARBA" id="ARBA00003145"/>
    </source>
</evidence>
<dbReference type="AlphaFoldDB" id="A0A1I6S3M2"/>
<evidence type="ECO:0000256" key="4">
    <source>
        <dbReference type="ARBA" id="ARBA00022525"/>
    </source>
</evidence>
<comment type="subcellular location">
    <subcellularLocation>
        <location evidence="2">Secreted</location>
    </subcellularLocation>
</comment>
<feature type="domain" description="PLD phosphodiesterase" evidence="6">
    <location>
        <begin position="154"/>
        <end position="181"/>
    </location>
</feature>
<keyword evidence="4" id="KW-0964">Secreted</keyword>
<sequence>MTLTSLITAAEGFPALERLCHAAQDELVMSFRILDPQTKLRSPELREQGMDDWADLLADVARRGVTLRMIISDFDPVFTSSLHRNAWRSASGFAERVTGDVQILCAPHGQNAGWLWRWAMRGKIARYINELRQEEQTSLTPVQRTVLKGAVLLRPVTIHQKFAVADGKACVIGGLDINERRFDTPDHDRPADETWHDVSMQVDDPDFSGALRGHFDDCWNAALDCGTPCVTGKAERRGNGKRPQAPQDLRLVRTFSAPCPGVARLSPRAAIVEHEKAVIAMIGEAQRNIYIETQFLRHRPVADALAKAGERNPGLQLVLLMPSFPDRVLYEGNDGWDTRHGHALQTEAVTKVQKAFGDRAAIVSPGQHEDSPKEIPDLLGSGPIYVHSKVMLVDDRAGMVGSANLNGRSLRWDTEASVLFRKPDAVHDLQRRLAKTWLGDHLNGHDPVAARTWRQAALSNAAHPPQDREGFILPYPQAAGRKFSRALPILPADMF</sequence>
<dbReference type="SMART" id="SM00155">
    <property type="entry name" value="PLDc"/>
    <property type="match status" value="2"/>
</dbReference>
<proteinExistence type="predicted"/>
<dbReference type="InterPro" id="IPR001736">
    <property type="entry name" value="PLipase_D/transphosphatidylase"/>
</dbReference>
<dbReference type="Proteomes" id="UP000199392">
    <property type="component" value="Unassembled WGS sequence"/>
</dbReference>
<evidence type="ECO:0000256" key="5">
    <source>
        <dbReference type="ARBA" id="ARBA00029594"/>
    </source>
</evidence>
<evidence type="ECO:0000313" key="7">
    <source>
        <dbReference type="EMBL" id="SFS71537.1"/>
    </source>
</evidence>
<evidence type="ECO:0000256" key="3">
    <source>
        <dbReference type="ARBA" id="ARBA00018392"/>
    </source>
</evidence>
<dbReference type="GO" id="GO:0005576">
    <property type="term" value="C:extracellular region"/>
    <property type="evidence" value="ECO:0007669"/>
    <property type="project" value="UniProtKB-SubCell"/>
</dbReference>
<dbReference type="PANTHER" id="PTHR21248">
    <property type="entry name" value="CARDIOLIPIN SYNTHASE"/>
    <property type="match status" value="1"/>
</dbReference>
<gene>
    <name evidence="7" type="ORF">SAMN04488050_104101</name>
</gene>
<dbReference type="GO" id="GO:0030572">
    <property type="term" value="F:phosphatidyltransferase activity"/>
    <property type="evidence" value="ECO:0007669"/>
    <property type="project" value="UniProtKB-ARBA"/>
</dbReference>
<dbReference type="InterPro" id="IPR025202">
    <property type="entry name" value="PLD-like_dom"/>
</dbReference>
<dbReference type="PANTHER" id="PTHR21248:SF22">
    <property type="entry name" value="PHOSPHOLIPASE D"/>
    <property type="match status" value="1"/>
</dbReference>
<dbReference type="STRING" id="311180.SAMN04488050_104101"/>
<accession>A0A1I6S3M2</accession>
<dbReference type="GO" id="GO:0032049">
    <property type="term" value="P:cardiolipin biosynthetic process"/>
    <property type="evidence" value="ECO:0007669"/>
    <property type="project" value="UniProtKB-ARBA"/>
</dbReference>
<dbReference type="EMBL" id="FOZW01000004">
    <property type="protein sequence ID" value="SFS71537.1"/>
    <property type="molecule type" value="Genomic_DNA"/>
</dbReference>
<dbReference type="Pfam" id="PF13091">
    <property type="entry name" value="PLDc_2"/>
    <property type="match status" value="1"/>
</dbReference>
<reference evidence="8" key="1">
    <citation type="submission" date="2016-10" db="EMBL/GenBank/DDBJ databases">
        <authorList>
            <person name="Varghese N."/>
            <person name="Submissions S."/>
        </authorList>
    </citation>
    <scope>NUCLEOTIDE SEQUENCE [LARGE SCALE GENOMIC DNA]</scope>
    <source>
        <strain evidence="8">DSM 26894</strain>
    </source>
</reference>
<name>A0A1I6S3M2_9RHOB</name>
<organism evidence="7 8">
    <name type="scientific">Alloyangia pacifica</name>
    <dbReference type="NCBI Taxonomy" id="311180"/>
    <lineage>
        <taxon>Bacteria</taxon>
        <taxon>Pseudomonadati</taxon>
        <taxon>Pseudomonadota</taxon>
        <taxon>Alphaproteobacteria</taxon>
        <taxon>Rhodobacterales</taxon>
        <taxon>Roseobacteraceae</taxon>
        <taxon>Alloyangia</taxon>
    </lineage>
</organism>
<evidence type="ECO:0000313" key="8">
    <source>
        <dbReference type="Proteomes" id="UP000199392"/>
    </source>
</evidence>
<protein>
    <recommendedName>
        <fullName evidence="3">Phospholipase D</fullName>
    </recommendedName>
    <alternativeName>
        <fullName evidence="5">Choline phosphatase</fullName>
    </alternativeName>
</protein>
<feature type="domain" description="PLD phosphodiesterase" evidence="6">
    <location>
        <begin position="382"/>
        <end position="409"/>
    </location>
</feature>